<dbReference type="AlphaFoldDB" id="A0A9Q4B342"/>
<organism evidence="1 2">
    <name type="scientific">Salipaludibacillus agaradhaerens</name>
    <name type="common">Bacillus agaradhaerens</name>
    <dbReference type="NCBI Taxonomy" id="76935"/>
    <lineage>
        <taxon>Bacteria</taxon>
        <taxon>Bacillati</taxon>
        <taxon>Bacillota</taxon>
        <taxon>Bacilli</taxon>
        <taxon>Bacillales</taxon>
        <taxon>Bacillaceae</taxon>
    </lineage>
</organism>
<name>A0A9Q4B342_SALAG</name>
<sequence length="176" mass="20053">MLAYLKKGDAHQYRVYQAIKKAQVFEKLTAYQPTLCGTFPLGIHLYDSDVDVILNVADFTRFDDMVTSLYGDEKGFTQKRRIIRGQPVTKAAFLIDDVPFDLFGQDQPVTAQYAYLHMMIEHRLLAKDPTMKGNVIKLKKQGYKTESAFCRLLGLQGDPYEQLLIYGKSEGLIETS</sequence>
<proteinExistence type="predicted"/>
<accession>A0A9Q4B342</accession>
<dbReference type="InterPro" id="IPR025365">
    <property type="entry name" value="DUF4269"/>
</dbReference>
<evidence type="ECO:0000313" key="1">
    <source>
        <dbReference type="EMBL" id="MCR6097538.1"/>
    </source>
</evidence>
<protein>
    <submittedName>
        <fullName evidence="1">DUF4269 domain-containing protein</fullName>
    </submittedName>
</protein>
<gene>
    <name evidence="1" type="ORF">HXA33_13385</name>
</gene>
<keyword evidence="2" id="KW-1185">Reference proteome</keyword>
<dbReference type="Pfam" id="PF14091">
    <property type="entry name" value="DUF4269"/>
    <property type="match status" value="1"/>
</dbReference>
<evidence type="ECO:0000313" key="2">
    <source>
        <dbReference type="Proteomes" id="UP001057753"/>
    </source>
</evidence>
<reference evidence="1" key="1">
    <citation type="submission" date="2020-06" db="EMBL/GenBank/DDBJ databases">
        <title>Insight into the genomes of haloalkaliphilic bacilli from Kenyan soda lakes.</title>
        <authorList>
            <person name="Mwirichia R."/>
            <person name="Villamizar G.C."/>
            <person name="Poehlein A."/>
            <person name="Mugweru J."/>
            <person name="Kipnyargis A."/>
            <person name="Kiplimo D."/>
            <person name="Orwa P."/>
            <person name="Daniel R."/>
        </authorList>
    </citation>
    <scope>NUCLEOTIDE SEQUENCE</scope>
    <source>
        <strain evidence="1">B1096_S55</strain>
    </source>
</reference>
<dbReference type="EMBL" id="JABXYM010000001">
    <property type="protein sequence ID" value="MCR6097538.1"/>
    <property type="molecule type" value="Genomic_DNA"/>
</dbReference>
<comment type="caution">
    <text evidence="1">The sequence shown here is derived from an EMBL/GenBank/DDBJ whole genome shotgun (WGS) entry which is preliminary data.</text>
</comment>
<dbReference type="RefSeq" id="WP_257821948.1">
    <property type="nucleotide sequence ID" value="NZ_JABXYM010000001.1"/>
</dbReference>
<dbReference type="Proteomes" id="UP001057753">
    <property type="component" value="Unassembled WGS sequence"/>
</dbReference>